<sequence length="133" mass="15189">MDHSARELRRQRRTLGLLAWFRCRRFWPKCVQLRLDGFKIGVEKVIEQATLRRADLFAALGELVPFEDGDLVGKLLDDRLITMNLSVLGVDLGHQLRSQRAQLFGKHLVEIGKRSHAVDFTKAARVLQLKGSV</sequence>
<dbReference type="Proteomes" id="UP000050420">
    <property type="component" value="Unassembled WGS sequence"/>
</dbReference>
<evidence type="ECO:0000313" key="2">
    <source>
        <dbReference type="Proteomes" id="UP000050420"/>
    </source>
</evidence>
<dbReference type="EMBL" id="LJQU01000374">
    <property type="protein sequence ID" value="KPX91219.1"/>
    <property type="molecule type" value="Genomic_DNA"/>
</dbReference>
<organism evidence="1 2">
    <name type="scientific">Pseudomonas amygdali pv. mori</name>
    <dbReference type="NCBI Taxonomy" id="34065"/>
    <lineage>
        <taxon>Bacteria</taxon>
        <taxon>Pseudomonadati</taxon>
        <taxon>Pseudomonadota</taxon>
        <taxon>Gammaproteobacteria</taxon>
        <taxon>Pseudomonadales</taxon>
        <taxon>Pseudomonadaceae</taxon>
        <taxon>Pseudomonas</taxon>
        <taxon>Pseudomonas amygdali</taxon>
    </lineage>
</organism>
<protein>
    <submittedName>
        <fullName evidence="1">Uncharacterized protein</fullName>
    </submittedName>
</protein>
<dbReference type="AlphaFoldDB" id="A0A0P9X8N4"/>
<evidence type="ECO:0000313" key="1">
    <source>
        <dbReference type="EMBL" id="KPX91219.1"/>
    </source>
</evidence>
<comment type="caution">
    <text evidence="1">The sequence shown here is derived from an EMBL/GenBank/DDBJ whole genome shotgun (WGS) entry which is preliminary data.</text>
</comment>
<reference evidence="1 2" key="1">
    <citation type="submission" date="2015-09" db="EMBL/GenBank/DDBJ databases">
        <title>Genome announcement of multiple Pseudomonas syringae strains.</title>
        <authorList>
            <person name="Thakur S."/>
            <person name="Wang P.W."/>
            <person name="Gong Y."/>
            <person name="Weir B.S."/>
            <person name="Guttman D.S."/>
        </authorList>
    </citation>
    <scope>NUCLEOTIDE SEQUENCE [LARGE SCALE GENOMIC DNA]</scope>
    <source>
        <strain evidence="1 2">ICMP4331</strain>
    </source>
</reference>
<accession>A0A0P9X8N4</accession>
<proteinExistence type="predicted"/>
<name>A0A0P9X8N4_PSEA0</name>
<gene>
    <name evidence="1" type="ORF">ALO63_03492</name>
</gene>